<sequence length="73" mass="7642">MIQAIVIAVVSVGAGLLMLGNDKNEPPPPPAAVVEQAPFVPLANALYWVGGCSVACSLIWGRSIVRAAQCRRQ</sequence>
<dbReference type="EMBL" id="JACHVB010000023">
    <property type="protein sequence ID" value="MBC2594477.1"/>
    <property type="molecule type" value="Genomic_DNA"/>
</dbReference>
<organism evidence="3 6">
    <name type="scientific">Ruficoccus amylovorans</name>
    <dbReference type="NCBI Taxonomy" id="1804625"/>
    <lineage>
        <taxon>Bacteria</taxon>
        <taxon>Pseudomonadati</taxon>
        <taxon>Verrucomicrobiota</taxon>
        <taxon>Opitutia</taxon>
        <taxon>Puniceicoccales</taxon>
        <taxon>Cerasicoccaceae</taxon>
        <taxon>Ruficoccus</taxon>
    </lineage>
</organism>
<dbReference type="EMBL" id="JACHVB010000058">
    <property type="protein sequence ID" value="MBC2595897.1"/>
    <property type="molecule type" value="Genomic_DNA"/>
</dbReference>
<dbReference type="AlphaFoldDB" id="A0A842HEG2"/>
<name>A0A842HEG2_9BACT</name>
<feature type="transmembrane region" description="Helical" evidence="1">
    <location>
        <begin position="46"/>
        <end position="65"/>
    </location>
</feature>
<keyword evidence="1" id="KW-0812">Transmembrane</keyword>
<keyword evidence="1" id="KW-1133">Transmembrane helix</keyword>
<accession>A0A842HEG2</accession>
<evidence type="ECO:0000313" key="3">
    <source>
        <dbReference type="EMBL" id="MBC2594610.1"/>
    </source>
</evidence>
<comment type="caution">
    <text evidence="3">The sequence shown here is derived from an EMBL/GenBank/DDBJ whole genome shotgun (WGS) entry which is preliminary data.</text>
</comment>
<dbReference type="Proteomes" id="UP000546464">
    <property type="component" value="Unassembled WGS sequence"/>
</dbReference>
<gene>
    <name evidence="2" type="ORF">H5P28_09430</name>
    <name evidence="3" type="ORF">H5P28_10100</name>
    <name evidence="4" type="ORF">H5P28_16655</name>
    <name evidence="5" type="ORF">H5P28_16910</name>
</gene>
<keyword evidence="1" id="KW-0472">Membrane</keyword>
<evidence type="ECO:0000313" key="2">
    <source>
        <dbReference type="EMBL" id="MBC2594477.1"/>
    </source>
</evidence>
<evidence type="ECO:0000313" key="6">
    <source>
        <dbReference type="Proteomes" id="UP000546464"/>
    </source>
</evidence>
<reference evidence="3 6" key="1">
    <citation type="submission" date="2020-07" db="EMBL/GenBank/DDBJ databases">
        <authorList>
            <person name="Feng X."/>
        </authorList>
    </citation>
    <scope>NUCLEOTIDE SEQUENCE [LARGE SCALE GENOMIC DNA]</scope>
    <source>
        <strain evidence="3 6">JCM31066</strain>
    </source>
</reference>
<proteinExistence type="predicted"/>
<protein>
    <submittedName>
        <fullName evidence="3">Uncharacterized protein</fullName>
    </submittedName>
</protein>
<dbReference type="RefSeq" id="WP_185675461.1">
    <property type="nucleotide sequence ID" value="NZ_JACHVB010000023.1"/>
</dbReference>
<evidence type="ECO:0000313" key="5">
    <source>
        <dbReference type="EMBL" id="MBC2595948.1"/>
    </source>
</evidence>
<keyword evidence="6" id="KW-1185">Reference proteome</keyword>
<evidence type="ECO:0000313" key="4">
    <source>
        <dbReference type="EMBL" id="MBC2595897.1"/>
    </source>
</evidence>
<dbReference type="EMBL" id="JACHVB010000025">
    <property type="protein sequence ID" value="MBC2594610.1"/>
    <property type="molecule type" value="Genomic_DNA"/>
</dbReference>
<evidence type="ECO:0000256" key="1">
    <source>
        <dbReference type="SAM" id="Phobius"/>
    </source>
</evidence>
<dbReference type="EMBL" id="JACHVB010000059">
    <property type="protein sequence ID" value="MBC2595948.1"/>
    <property type="molecule type" value="Genomic_DNA"/>
</dbReference>